<accession>A0A1G8Z0F9</accession>
<keyword evidence="2" id="KW-1185">Reference proteome</keyword>
<gene>
    <name evidence="1" type="ORF">SAMN05192566_0005</name>
</gene>
<dbReference type="OrthoDB" id="9015736at2"/>
<organism evidence="1 2">
    <name type="scientific">Methylophilus rhizosphaerae</name>
    <dbReference type="NCBI Taxonomy" id="492660"/>
    <lineage>
        <taxon>Bacteria</taxon>
        <taxon>Pseudomonadati</taxon>
        <taxon>Pseudomonadota</taxon>
        <taxon>Betaproteobacteria</taxon>
        <taxon>Nitrosomonadales</taxon>
        <taxon>Methylophilaceae</taxon>
        <taxon>Methylophilus</taxon>
    </lineage>
</organism>
<proteinExistence type="predicted"/>
<sequence>MSSKRFRGKPCAYCFKNPATTGDHIFAREFFLPSVRANLPQVPACEACNNLKSQLEHYLTALLPFGGRHADASVNLNDHVPRRLQRNQKLYKELDAGRGNAWTFEKDTWQKTMSLPFDAKRAAQFFAMVGRGLALHHFDLYLNEGQASGTIFPSAKLSAMYDHLFQHPESNPIHHALGNDTVTYTGLMREHPRLETIWRLRVYGGLMLADSTDKDSASSSEIIVVTGNQDLVKMLVEM</sequence>
<dbReference type="STRING" id="492660.SAMN05192566_0005"/>
<dbReference type="RefSeq" id="WP_091467875.1">
    <property type="nucleotide sequence ID" value="NZ_FNFX01000001.1"/>
</dbReference>
<evidence type="ECO:0000313" key="2">
    <source>
        <dbReference type="Proteomes" id="UP000198629"/>
    </source>
</evidence>
<reference evidence="2" key="1">
    <citation type="submission" date="2016-10" db="EMBL/GenBank/DDBJ databases">
        <authorList>
            <person name="Varghese N."/>
            <person name="Submissions S."/>
        </authorList>
    </citation>
    <scope>NUCLEOTIDE SEQUENCE [LARGE SCALE GENOMIC DNA]</scope>
    <source>
        <strain evidence="2">CBMB127</strain>
    </source>
</reference>
<protein>
    <recommendedName>
        <fullName evidence="3">HNH endonuclease</fullName>
    </recommendedName>
</protein>
<dbReference type="EMBL" id="FNFX01000001">
    <property type="protein sequence ID" value="SDK08124.1"/>
    <property type="molecule type" value="Genomic_DNA"/>
</dbReference>
<evidence type="ECO:0000313" key="1">
    <source>
        <dbReference type="EMBL" id="SDK08124.1"/>
    </source>
</evidence>
<evidence type="ECO:0008006" key="3">
    <source>
        <dbReference type="Google" id="ProtNLM"/>
    </source>
</evidence>
<name>A0A1G8Z0F9_9PROT</name>
<dbReference type="Proteomes" id="UP000198629">
    <property type="component" value="Unassembled WGS sequence"/>
</dbReference>
<dbReference type="Gene3D" id="1.10.30.50">
    <property type="match status" value="1"/>
</dbReference>
<dbReference type="AlphaFoldDB" id="A0A1G8Z0F9"/>